<organism evidence="7 8">
    <name type="scientific">Linnemannia exigua</name>
    <dbReference type="NCBI Taxonomy" id="604196"/>
    <lineage>
        <taxon>Eukaryota</taxon>
        <taxon>Fungi</taxon>
        <taxon>Fungi incertae sedis</taxon>
        <taxon>Mucoromycota</taxon>
        <taxon>Mortierellomycotina</taxon>
        <taxon>Mortierellomycetes</taxon>
        <taxon>Mortierellales</taxon>
        <taxon>Mortierellaceae</taxon>
        <taxon>Linnemannia</taxon>
    </lineage>
</organism>
<name>A0AAD4H9L9_9FUNG</name>
<dbReference type="PANTHER" id="PTHR42943:SF2">
    <property type="entry name" value="GLUTATHIONE S-TRANSFERASE KAPPA 1"/>
    <property type="match status" value="1"/>
</dbReference>
<dbReference type="SUPFAM" id="SSF52833">
    <property type="entry name" value="Thioredoxin-like"/>
    <property type="match status" value="1"/>
</dbReference>
<dbReference type="Pfam" id="PF01323">
    <property type="entry name" value="DSBA"/>
    <property type="match status" value="1"/>
</dbReference>
<dbReference type="GO" id="GO:0005739">
    <property type="term" value="C:mitochondrion"/>
    <property type="evidence" value="ECO:0007669"/>
    <property type="project" value="TreeGrafter"/>
</dbReference>
<evidence type="ECO:0000313" key="8">
    <source>
        <dbReference type="Proteomes" id="UP001194580"/>
    </source>
</evidence>
<feature type="active site" description="Nucleophile" evidence="5">
    <location>
        <position position="16"/>
    </location>
</feature>
<dbReference type="GO" id="GO:0006749">
    <property type="term" value="P:glutathione metabolic process"/>
    <property type="evidence" value="ECO:0007669"/>
    <property type="project" value="TreeGrafter"/>
</dbReference>
<comment type="similarity">
    <text evidence="1 4">Belongs to the GST superfamily. Kappa family.</text>
</comment>
<dbReference type="GO" id="GO:0005777">
    <property type="term" value="C:peroxisome"/>
    <property type="evidence" value="ECO:0007669"/>
    <property type="project" value="TreeGrafter"/>
</dbReference>
<dbReference type="GO" id="GO:0004364">
    <property type="term" value="F:glutathione transferase activity"/>
    <property type="evidence" value="ECO:0007669"/>
    <property type="project" value="UniProtKB-UniRule"/>
</dbReference>
<dbReference type="FunFam" id="3.40.30.10:FF:000096">
    <property type="entry name" value="Glutathione S-transferase kappa"/>
    <property type="match status" value="1"/>
</dbReference>
<dbReference type="PANTHER" id="PTHR42943">
    <property type="entry name" value="GLUTATHIONE S-TRANSFERASE KAPPA"/>
    <property type="match status" value="1"/>
</dbReference>
<keyword evidence="2 4" id="KW-0808">Transferase</keyword>
<comment type="caution">
    <text evidence="7">The sequence shown here is derived from an EMBL/GenBank/DDBJ whole genome shotgun (WGS) entry which is preliminary data.</text>
</comment>
<dbReference type="EC" id="2.5.1.18" evidence="4"/>
<evidence type="ECO:0000313" key="7">
    <source>
        <dbReference type="EMBL" id="KAG0280611.1"/>
    </source>
</evidence>
<evidence type="ECO:0000256" key="1">
    <source>
        <dbReference type="ARBA" id="ARBA00006494"/>
    </source>
</evidence>
<dbReference type="EMBL" id="JAAAIL010000056">
    <property type="protein sequence ID" value="KAG0280611.1"/>
    <property type="molecule type" value="Genomic_DNA"/>
</dbReference>
<dbReference type="InterPro" id="IPR051924">
    <property type="entry name" value="GST_Kappa/NadH"/>
</dbReference>
<dbReference type="GO" id="GO:0004602">
    <property type="term" value="F:glutathione peroxidase activity"/>
    <property type="evidence" value="ECO:0007669"/>
    <property type="project" value="TreeGrafter"/>
</dbReference>
<proteinExistence type="inferred from homology"/>
<evidence type="ECO:0000256" key="2">
    <source>
        <dbReference type="ARBA" id="ARBA00022679"/>
    </source>
</evidence>
<feature type="domain" description="DSBA-like thioredoxin" evidence="6">
    <location>
        <begin position="8"/>
        <end position="210"/>
    </location>
</feature>
<accession>A0AAD4H9L9</accession>
<comment type="catalytic activity">
    <reaction evidence="3 4">
        <text>RX + glutathione = an S-substituted glutathione + a halide anion + H(+)</text>
        <dbReference type="Rhea" id="RHEA:16437"/>
        <dbReference type="ChEBI" id="CHEBI:15378"/>
        <dbReference type="ChEBI" id="CHEBI:16042"/>
        <dbReference type="ChEBI" id="CHEBI:17792"/>
        <dbReference type="ChEBI" id="CHEBI:57925"/>
        <dbReference type="ChEBI" id="CHEBI:90779"/>
        <dbReference type="EC" id="2.5.1.18"/>
    </reaction>
</comment>
<dbReference type="InterPro" id="IPR036249">
    <property type="entry name" value="Thioredoxin-like_sf"/>
</dbReference>
<sequence length="223" mass="25289">MAAARASIVCYYDLISPYTYMGFKLFNRFRKQWPNVDVTFRPMLLGGVMNEIKNQPLFAFPSKKSHMIADLDRISKVTGVPFTFPQKFPINTVLPMRVLTALQVYEAEKYEQCIDKDEYFINGRDISQADIISQALSPIFSTDTTKIESYLQRASQDQEIKKMFKQYTDEAIAKGVFGAPTFLVRQAGAKEGEEMLFFGSDRFEMMAATLGVPYAGLTSVSKL</sequence>
<protein>
    <recommendedName>
        <fullName evidence="4">Glutathione S-transferase kappa</fullName>
        <ecNumber evidence="4">2.5.1.18</ecNumber>
    </recommendedName>
</protein>
<keyword evidence="8" id="KW-1185">Reference proteome</keyword>
<dbReference type="AlphaFoldDB" id="A0AAD4H9L9"/>
<dbReference type="Proteomes" id="UP001194580">
    <property type="component" value="Unassembled WGS sequence"/>
</dbReference>
<evidence type="ECO:0000256" key="5">
    <source>
        <dbReference type="PIRSR" id="PIRSR006386-1"/>
    </source>
</evidence>
<dbReference type="InterPro" id="IPR001853">
    <property type="entry name" value="DSBA-like_thioredoxin_dom"/>
</dbReference>
<evidence type="ECO:0000256" key="3">
    <source>
        <dbReference type="ARBA" id="ARBA00047960"/>
    </source>
</evidence>
<dbReference type="InterPro" id="IPR014440">
    <property type="entry name" value="HCCAis_GSTk"/>
</dbReference>
<dbReference type="PIRSF" id="PIRSF006386">
    <property type="entry name" value="HCCAis_GSTk"/>
    <property type="match status" value="1"/>
</dbReference>
<evidence type="ECO:0000256" key="4">
    <source>
        <dbReference type="PIRNR" id="PIRNR006386"/>
    </source>
</evidence>
<evidence type="ECO:0000259" key="6">
    <source>
        <dbReference type="Pfam" id="PF01323"/>
    </source>
</evidence>
<reference evidence="7" key="1">
    <citation type="journal article" date="2020" name="Fungal Divers.">
        <title>Resolving the Mortierellaceae phylogeny through synthesis of multi-gene phylogenetics and phylogenomics.</title>
        <authorList>
            <person name="Vandepol N."/>
            <person name="Liber J."/>
            <person name="Desiro A."/>
            <person name="Na H."/>
            <person name="Kennedy M."/>
            <person name="Barry K."/>
            <person name="Grigoriev I.V."/>
            <person name="Miller A.N."/>
            <person name="O'Donnell K."/>
            <person name="Stajich J.E."/>
            <person name="Bonito G."/>
        </authorList>
    </citation>
    <scope>NUCLEOTIDE SEQUENCE</scope>
    <source>
        <strain evidence="7">NRRL 28262</strain>
    </source>
</reference>
<dbReference type="Gene3D" id="3.40.30.10">
    <property type="entry name" value="Glutaredoxin"/>
    <property type="match status" value="1"/>
</dbReference>
<gene>
    <name evidence="7" type="primary">GSTK1_2</name>
    <name evidence="7" type="ORF">BGZ95_009453</name>
</gene>